<dbReference type="AlphaFoldDB" id="A0A2A3X3J0"/>
<feature type="transmembrane region" description="Helical" evidence="1">
    <location>
        <begin position="33"/>
        <end position="58"/>
    </location>
</feature>
<feature type="transmembrane region" description="Helical" evidence="1">
    <location>
        <begin position="126"/>
        <end position="153"/>
    </location>
</feature>
<accession>A0A2A3X3J0</accession>
<evidence type="ECO:0000256" key="1">
    <source>
        <dbReference type="SAM" id="Phobius"/>
    </source>
</evidence>
<dbReference type="RefSeq" id="WP_096157871.1">
    <property type="nucleotide sequence ID" value="NZ_NRGX01000001.1"/>
</dbReference>
<reference evidence="2 3" key="1">
    <citation type="journal article" date="2017" name="Elife">
        <title>Extensive horizontal gene transfer in cheese-associated bacteria.</title>
        <authorList>
            <person name="Bonham K.S."/>
            <person name="Wolfe B.E."/>
            <person name="Dutton R.J."/>
        </authorList>
    </citation>
    <scope>NUCLEOTIDE SEQUENCE [LARGE SCALE GENOMIC DNA]</scope>
    <source>
        <strain evidence="2 3">JB5</strain>
    </source>
</reference>
<organism evidence="2 3">
    <name type="scientific">Brevibacterium aurantiacum</name>
    <dbReference type="NCBI Taxonomy" id="273384"/>
    <lineage>
        <taxon>Bacteria</taxon>
        <taxon>Bacillati</taxon>
        <taxon>Actinomycetota</taxon>
        <taxon>Actinomycetes</taxon>
        <taxon>Micrococcales</taxon>
        <taxon>Brevibacteriaceae</taxon>
        <taxon>Brevibacterium</taxon>
    </lineage>
</organism>
<dbReference type="Proteomes" id="UP000218377">
    <property type="component" value="Unassembled WGS sequence"/>
</dbReference>
<feature type="transmembrane region" description="Helical" evidence="1">
    <location>
        <begin position="102"/>
        <end position="119"/>
    </location>
</feature>
<dbReference type="EMBL" id="NRGX01000001">
    <property type="protein sequence ID" value="PCC18256.1"/>
    <property type="molecule type" value="Genomic_DNA"/>
</dbReference>
<protein>
    <submittedName>
        <fullName evidence="2">Uncharacterized protein</fullName>
    </submittedName>
</protein>
<feature type="transmembrane region" description="Helical" evidence="1">
    <location>
        <begin position="70"/>
        <end position="96"/>
    </location>
</feature>
<keyword evidence="1" id="KW-1133">Transmembrane helix</keyword>
<keyword evidence="1" id="KW-0472">Membrane</keyword>
<keyword evidence="1" id="KW-0812">Transmembrane</keyword>
<evidence type="ECO:0000313" key="2">
    <source>
        <dbReference type="EMBL" id="PCC18256.1"/>
    </source>
</evidence>
<sequence>MYEFLAVRRLVAVCVLAAVGAGAYLVGSGRFDYAAHFLAGAGGTLILIAATNALWSLLSSRWPSAFTDAAPAIAAAALISIGFGLVAEFTVFAAPVADIVDIVHQSLGAIVVGMACILLPGSRRSWAAALVSEGITAGLGLVMIVIGAALVGII</sequence>
<proteinExistence type="predicted"/>
<comment type="caution">
    <text evidence="2">The sequence shown here is derived from an EMBL/GenBank/DDBJ whole genome shotgun (WGS) entry which is preliminary data.</text>
</comment>
<evidence type="ECO:0000313" key="3">
    <source>
        <dbReference type="Proteomes" id="UP000218377"/>
    </source>
</evidence>
<name>A0A2A3X3J0_BREAU</name>
<gene>
    <name evidence="2" type="ORF">CIK79_08130</name>
</gene>